<dbReference type="STRING" id="645274.SAMN04487901_105176"/>
<accession>A0A1G7VC96</accession>
<dbReference type="AlphaFoldDB" id="A0A1H0DHV1"/>
<gene>
    <name evidence="2" type="ORF">SAMN04487900_10258</name>
    <name evidence="1" type="ORF">SAMN04487901_105176</name>
</gene>
<reference evidence="1 4" key="1">
    <citation type="submission" date="2016-10" db="EMBL/GenBank/DDBJ databases">
        <authorList>
            <person name="de Groot N.N."/>
        </authorList>
    </citation>
    <scope>NUCLEOTIDE SEQUENCE [LARGE SCALE GENOMIC DNA]</scope>
    <source>
        <strain evidence="4">BP1-145</strain>
        <strain evidence="1">BP1-148</strain>
    </source>
</reference>
<name>A0A1H0DHV1_9BACT</name>
<sequence length="141" mass="16186">MRYNRVICVGTIWDLDRVVYPELDSFSEQKMTRWNYVQIMGHQLCSSRKETTHVVKTTKSKMEMETVTVVNAYRIKVKAMCASCKYKKCMSDGTRVCKQMGLKVKQTFQCSQWEMADGLKNAGLQNGGVVRLKGTQEIVID</sequence>
<dbReference type="EMBL" id="FNIW01000002">
    <property type="protein sequence ID" value="SDN69586.1"/>
    <property type="molecule type" value="Genomic_DNA"/>
</dbReference>
<dbReference type="EMBL" id="FNCQ01000005">
    <property type="protein sequence ID" value="SDG57181.1"/>
    <property type="molecule type" value="Genomic_DNA"/>
</dbReference>
<organism evidence="2 4">
    <name type="scientific">Prevotella communis</name>
    <dbReference type="NCBI Taxonomy" id="2913614"/>
    <lineage>
        <taxon>Bacteria</taxon>
        <taxon>Pseudomonadati</taxon>
        <taxon>Bacteroidota</taxon>
        <taxon>Bacteroidia</taxon>
        <taxon>Bacteroidales</taxon>
        <taxon>Prevotellaceae</taxon>
        <taxon>Prevotella</taxon>
    </lineage>
</organism>
<reference evidence="2 3" key="2">
    <citation type="submission" date="2016-10" db="EMBL/GenBank/DDBJ databases">
        <authorList>
            <person name="Varghese N."/>
            <person name="Submissions S."/>
        </authorList>
    </citation>
    <scope>NUCLEOTIDE SEQUENCE</scope>
    <source>
        <strain evidence="2">BP1-145</strain>
        <strain evidence="3">BP1-148</strain>
    </source>
</reference>
<dbReference type="Proteomes" id="UP000199134">
    <property type="component" value="Unassembled WGS sequence"/>
</dbReference>
<dbReference type="OrthoDB" id="1075883at2"/>
<dbReference type="RefSeq" id="WP_143005661.1">
    <property type="nucleotide sequence ID" value="NZ_FNCQ01000005.1"/>
</dbReference>
<proteinExistence type="predicted"/>
<evidence type="ECO:0000313" key="3">
    <source>
        <dbReference type="Proteomes" id="UP000198779"/>
    </source>
</evidence>
<evidence type="ECO:0000313" key="1">
    <source>
        <dbReference type="EMBL" id="SDG57181.1"/>
    </source>
</evidence>
<accession>A0A1H0DHV1</accession>
<protein>
    <submittedName>
        <fullName evidence="2">Uncharacterized protein</fullName>
    </submittedName>
</protein>
<keyword evidence="3" id="KW-1185">Reference proteome</keyword>
<dbReference type="Proteomes" id="UP000198779">
    <property type="component" value="Unassembled WGS sequence"/>
</dbReference>
<evidence type="ECO:0000313" key="4">
    <source>
        <dbReference type="Proteomes" id="UP000199134"/>
    </source>
</evidence>
<evidence type="ECO:0000313" key="2">
    <source>
        <dbReference type="EMBL" id="SDN69586.1"/>
    </source>
</evidence>